<name>A0ABY7ZN49_9ACTN</name>
<dbReference type="PROSITE" id="PS00455">
    <property type="entry name" value="AMP_BINDING"/>
    <property type="match status" value="1"/>
</dbReference>
<dbReference type="Gene3D" id="3.40.50.1820">
    <property type="entry name" value="alpha/beta hydrolase"/>
    <property type="match status" value="1"/>
</dbReference>
<dbReference type="Pfam" id="PF00668">
    <property type="entry name" value="Condensation"/>
    <property type="match status" value="1"/>
</dbReference>
<evidence type="ECO:0000313" key="6">
    <source>
        <dbReference type="EMBL" id="WDZ83498.1"/>
    </source>
</evidence>
<dbReference type="Pfam" id="PF00550">
    <property type="entry name" value="PP-binding"/>
    <property type="match status" value="1"/>
</dbReference>
<protein>
    <submittedName>
        <fullName evidence="6">AMP-binding protein</fullName>
    </submittedName>
</protein>
<dbReference type="InterPro" id="IPR001242">
    <property type="entry name" value="Condensation_dom"/>
</dbReference>
<feature type="region of interest" description="Disordered" evidence="4">
    <location>
        <begin position="603"/>
        <end position="622"/>
    </location>
</feature>
<dbReference type="RefSeq" id="WP_275030043.1">
    <property type="nucleotide sequence ID" value="NZ_CP118615.1"/>
</dbReference>
<feature type="domain" description="Carrier" evidence="5">
    <location>
        <begin position="994"/>
        <end position="1069"/>
    </location>
</feature>
<dbReference type="InterPro" id="IPR025110">
    <property type="entry name" value="AMP-bd_C"/>
</dbReference>
<dbReference type="InterPro" id="IPR009081">
    <property type="entry name" value="PP-bd_ACP"/>
</dbReference>
<dbReference type="InterPro" id="IPR000873">
    <property type="entry name" value="AMP-dep_synth/lig_dom"/>
</dbReference>
<dbReference type="PROSITE" id="PS50075">
    <property type="entry name" value="CARRIER"/>
    <property type="match status" value="1"/>
</dbReference>
<dbReference type="Proteomes" id="UP001219605">
    <property type="component" value="Chromosome"/>
</dbReference>
<evidence type="ECO:0000256" key="3">
    <source>
        <dbReference type="ARBA" id="ARBA00022553"/>
    </source>
</evidence>
<organism evidence="6 7">
    <name type="scientific">Micromonospora cathayae</name>
    <dbReference type="NCBI Taxonomy" id="3028804"/>
    <lineage>
        <taxon>Bacteria</taxon>
        <taxon>Bacillati</taxon>
        <taxon>Actinomycetota</taxon>
        <taxon>Actinomycetes</taxon>
        <taxon>Micromonosporales</taxon>
        <taxon>Micromonosporaceae</taxon>
        <taxon>Micromonospora</taxon>
    </lineage>
</organism>
<evidence type="ECO:0000259" key="5">
    <source>
        <dbReference type="PROSITE" id="PS50075"/>
    </source>
</evidence>
<dbReference type="PANTHER" id="PTHR45527:SF1">
    <property type="entry name" value="FATTY ACID SYNTHASE"/>
    <property type="match status" value="1"/>
</dbReference>
<dbReference type="PANTHER" id="PTHR45527">
    <property type="entry name" value="NONRIBOSOMAL PEPTIDE SYNTHETASE"/>
    <property type="match status" value="1"/>
</dbReference>
<dbReference type="InterPro" id="IPR020845">
    <property type="entry name" value="AMP-binding_CS"/>
</dbReference>
<keyword evidence="3" id="KW-0597">Phosphoprotein</keyword>
<feature type="compositionally biased region" description="Low complexity" evidence="4">
    <location>
        <begin position="603"/>
        <end position="619"/>
    </location>
</feature>
<dbReference type="Gene3D" id="3.40.50.12780">
    <property type="entry name" value="N-terminal domain of ligase-like"/>
    <property type="match status" value="1"/>
</dbReference>
<dbReference type="Pfam" id="PF13193">
    <property type="entry name" value="AMP-binding_C"/>
    <property type="match status" value="1"/>
</dbReference>
<evidence type="ECO:0000313" key="7">
    <source>
        <dbReference type="Proteomes" id="UP001219605"/>
    </source>
</evidence>
<sequence>MSDPATPPRRFAATSPLQDGWWFTDHLTPGSAVGNLCRGYRIVGRLDLPALAGAWHDVRRAHAALRTTVCEVGGWPVQHIDAVGEPSPLPLTDLTDGGQPAEADRARRLDRWCAGHARSALPGDAGPPVRLLVARLGTDDHGLLLVAHRTVADERSLSVVVEDLATRYAARLARPAAPAVGPTDTDRYARYAERHRDRLATAAARALTQRRAAALDGVPAHLDLPADGPTVPWPTATTTPFSADAAGVRRLAEATGTGTDVVLLTAFLALLHRHTGHERLTVATPAVLPPEPDRLVGACTNPVPVVGDFTGTPTFRQVARRVADDLRAALDHRDVPLSELVRLLDPPRDPRRVPYGDAVLVVGPPDAPPRLPGAVARSWPVDTGVTVADLVLTVERADPVLRGTLRHRTALLDGPAAVRLLDQLLVLLDAAADDPDRRVAELPLERPATLRATVAALDLIAAGPPPGPPVSEQVRDQAWERPDTVALEDTDGTVTYRRLERVADAIAAALHRAGPVDGRPVAVRMPPSAVQVATVLAVFRAGAHLVALDAGEVGERGRSVLAGLRPACLVVAGPATDDAVTRWYADELGGRVVEAGTAAAGALDDAPAAPDTPETGPAGEPVAVTPQTCAYVAHTSGSTGRPKGIPQTHATLAQFARWFATAFGIRPGSRVAQWAAPSYDASLGETFAALVAGATCCLVPQRIRAHPERLLDWLAAERITVFQTVPSFARELLAAATRRGDLAGLAGLDHLLLAGEALPGRLADALRAALPGTRLVNLYGATEAILSTWHEVTRSYPATVPVGTPIPGRQLLVLDADDRPCPTGVTGHLVLHSPYVTAGYLGAAPADDRVFRPVAEPGTLSPHAGRWHRTGDLGRRRWDGALEFRGRDDQQIKFNGVRLELTEIEAVVAAQPTVTDCAVVPVAGPDGRIARLVAHVVTTADGTADGWRTAVRRHLGRLAVPLVFRTVPALPRNAGGKVDRRALAARDAAGGPGEPVSPAQRALATVVAEVLGVTPGDPRQHFTAAGGHSLLVPVLLHRIRQRYGVEVAAADFWADPTLAGLAAAVEAAVPDFATRTPYALVPPGPAGSGADRHPAPLAGGSRS</sequence>
<reference evidence="6 7" key="1">
    <citation type="submission" date="2023-02" db="EMBL/GenBank/DDBJ databases">
        <authorList>
            <person name="Mo P."/>
        </authorList>
    </citation>
    <scope>NUCLEOTIDE SEQUENCE [LARGE SCALE GENOMIC DNA]</scope>
    <source>
        <strain evidence="6 7">HUAS 3</strain>
    </source>
</reference>
<dbReference type="InterPro" id="IPR045851">
    <property type="entry name" value="AMP-bd_C_sf"/>
</dbReference>
<evidence type="ECO:0000256" key="1">
    <source>
        <dbReference type="ARBA" id="ARBA00001957"/>
    </source>
</evidence>
<accession>A0ABY7ZN49</accession>
<evidence type="ECO:0000256" key="2">
    <source>
        <dbReference type="ARBA" id="ARBA00022450"/>
    </source>
</evidence>
<dbReference type="SUPFAM" id="SSF47336">
    <property type="entry name" value="ACP-like"/>
    <property type="match status" value="1"/>
</dbReference>
<dbReference type="SUPFAM" id="SSF56801">
    <property type="entry name" value="Acetyl-CoA synthetase-like"/>
    <property type="match status" value="1"/>
</dbReference>
<dbReference type="InterPro" id="IPR020806">
    <property type="entry name" value="PKS_PP-bd"/>
</dbReference>
<feature type="region of interest" description="Disordered" evidence="4">
    <location>
        <begin position="1083"/>
        <end position="1103"/>
    </location>
</feature>
<keyword evidence="2" id="KW-0596">Phosphopantetheine</keyword>
<dbReference type="InterPro" id="IPR029058">
    <property type="entry name" value="AB_hydrolase_fold"/>
</dbReference>
<proteinExistence type="predicted"/>
<dbReference type="EMBL" id="CP118615">
    <property type="protein sequence ID" value="WDZ83498.1"/>
    <property type="molecule type" value="Genomic_DNA"/>
</dbReference>
<dbReference type="Gene3D" id="3.30.559.10">
    <property type="entry name" value="Chloramphenicol acetyltransferase-like domain"/>
    <property type="match status" value="1"/>
</dbReference>
<dbReference type="SUPFAM" id="SSF52777">
    <property type="entry name" value="CoA-dependent acyltransferases"/>
    <property type="match status" value="2"/>
</dbReference>
<dbReference type="Gene3D" id="3.30.300.30">
    <property type="match status" value="1"/>
</dbReference>
<evidence type="ECO:0000256" key="4">
    <source>
        <dbReference type="SAM" id="MobiDB-lite"/>
    </source>
</evidence>
<dbReference type="SMART" id="SM00823">
    <property type="entry name" value="PKS_PP"/>
    <property type="match status" value="1"/>
</dbReference>
<gene>
    <name evidence="6" type="ORF">PVK37_23975</name>
</gene>
<dbReference type="Pfam" id="PF00501">
    <property type="entry name" value="AMP-binding"/>
    <property type="match status" value="1"/>
</dbReference>
<dbReference type="Gene3D" id="3.30.559.30">
    <property type="entry name" value="Nonribosomal peptide synthetase, condensation domain"/>
    <property type="match status" value="1"/>
</dbReference>
<dbReference type="InterPro" id="IPR042099">
    <property type="entry name" value="ANL_N_sf"/>
</dbReference>
<dbReference type="InterPro" id="IPR023213">
    <property type="entry name" value="CAT-like_dom_sf"/>
</dbReference>
<dbReference type="CDD" id="cd05930">
    <property type="entry name" value="A_NRPS"/>
    <property type="match status" value="1"/>
</dbReference>
<comment type="cofactor">
    <cofactor evidence="1">
        <name>pantetheine 4'-phosphate</name>
        <dbReference type="ChEBI" id="CHEBI:47942"/>
    </cofactor>
</comment>
<keyword evidence="7" id="KW-1185">Reference proteome</keyword>
<dbReference type="InterPro" id="IPR036736">
    <property type="entry name" value="ACP-like_sf"/>
</dbReference>